<proteinExistence type="predicted"/>
<dbReference type="OrthoDB" id="3558742at2759"/>
<name>A0A9X0AQF5_9HELO</name>
<reference evidence="2" key="1">
    <citation type="submission" date="2022-11" db="EMBL/GenBank/DDBJ databases">
        <title>Genome Resource of Sclerotinia nivalis Strain SnTB1, a Plant Pathogen Isolated from American Ginseng.</title>
        <authorList>
            <person name="Fan S."/>
        </authorList>
    </citation>
    <scope>NUCLEOTIDE SEQUENCE</scope>
    <source>
        <strain evidence="2">SnTB1</strain>
    </source>
</reference>
<gene>
    <name evidence="2" type="ORF">OCU04_004411</name>
</gene>
<organism evidence="2 3">
    <name type="scientific">Sclerotinia nivalis</name>
    <dbReference type="NCBI Taxonomy" id="352851"/>
    <lineage>
        <taxon>Eukaryota</taxon>
        <taxon>Fungi</taxon>
        <taxon>Dikarya</taxon>
        <taxon>Ascomycota</taxon>
        <taxon>Pezizomycotina</taxon>
        <taxon>Leotiomycetes</taxon>
        <taxon>Helotiales</taxon>
        <taxon>Sclerotiniaceae</taxon>
        <taxon>Sclerotinia</taxon>
    </lineage>
</organism>
<accession>A0A9X0AQF5</accession>
<dbReference type="GO" id="GO:0007264">
    <property type="term" value="P:small GTPase-mediated signal transduction"/>
    <property type="evidence" value="ECO:0007669"/>
    <property type="project" value="InterPro"/>
</dbReference>
<comment type="caution">
    <text evidence="2">The sequence shown here is derived from an EMBL/GenBank/DDBJ whole genome shotgun (WGS) entry which is preliminary data.</text>
</comment>
<dbReference type="SUPFAM" id="SSF48366">
    <property type="entry name" value="Ras GEF"/>
    <property type="match status" value="1"/>
</dbReference>
<keyword evidence="3" id="KW-1185">Reference proteome</keyword>
<dbReference type="Pfam" id="PF00617">
    <property type="entry name" value="RasGEF"/>
    <property type="match status" value="1"/>
</dbReference>
<dbReference type="InterPro" id="IPR001895">
    <property type="entry name" value="RASGEF_cat_dom"/>
</dbReference>
<dbReference type="InterPro" id="IPR036964">
    <property type="entry name" value="RASGEF_cat_dom_sf"/>
</dbReference>
<dbReference type="InterPro" id="IPR023578">
    <property type="entry name" value="Ras_GEF_dom_sf"/>
</dbReference>
<dbReference type="GO" id="GO:0005085">
    <property type="term" value="F:guanyl-nucleotide exchange factor activity"/>
    <property type="evidence" value="ECO:0007669"/>
    <property type="project" value="InterPro"/>
</dbReference>
<feature type="domain" description="Ras-GEF" evidence="1">
    <location>
        <begin position="337"/>
        <end position="443"/>
    </location>
</feature>
<evidence type="ECO:0000313" key="3">
    <source>
        <dbReference type="Proteomes" id="UP001152300"/>
    </source>
</evidence>
<dbReference type="AlphaFoldDB" id="A0A9X0AQF5"/>
<evidence type="ECO:0000313" key="2">
    <source>
        <dbReference type="EMBL" id="KAJ8067031.1"/>
    </source>
</evidence>
<protein>
    <recommendedName>
        <fullName evidence="1">Ras-GEF domain-containing protein</fullName>
    </recommendedName>
</protein>
<sequence length="552" mass="63737">MPLPHPFTLFTTTLLRVRNQTLDFEALRDTIMPDDLSLTSTFHGSDKEWWERAARNVLQFSNEYNNVRLVCRYLYPDKNIPCELLSKRSGPWLAGFLDFLHELNSSPHCSSAATVKNIVDLCYSQTTFDPHWDGKSITSGIDSLLEPHQIAEKIDSDIRTVFNQIPYTTWVWLALGYEDVAIRNILHQISGICSNLSRKYQEIFGPNEQEEAELVMNAFQSRHPMAYWILSASFIHYDLLIKPRDGLQLLLDPIFEIFAKPDRNVLLLVRRLDILSLRFQREFIHAPDINWSKDLSTDFSFLDNLERNSPKTIAKSLTETDCRSLRLHVYDIFQPNQPNLNLIDQQWNGLCYEVADCIIVDRGYLNSIVEIIEYLLEWRNYYSATSLIIGLQNAKVSFNKFPEFQELIDLESNYGNFRKMQSECPGLPFMFPLIKELRFKQKASSVPLQKVADMFPFSSWISNVQCRANQAELNYSFAQALNLGPENEGSTMEGSPTGIIVHQPQKIAVIEKEKSAGSYREVSYSQSPQTTDQDSQTFWLVLLDSWCISRRC</sequence>
<dbReference type="EMBL" id="JAPEIS010000004">
    <property type="protein sequence ID" value="KAJ8067031.1"/>
    <property type="molecule type" value="Genomic_DNA"/>
</dbReference>
<dbReference type="Proteomes" id="UP001152300">
    <property type="component" value="Unassembled WGS sequence"/>
</dbReference>
<dbReference type="Gene3D" id="1.10.840.10">
    <property type="entry name" value="Ras guanine-nucleotide exchange factors catalytic domain"/>
    <property type="match status" value="1"/>
</dbReference>
<evidence type="ECO:0000259" key="1">
    <source>
        <dbReference type="Pfam" id="PF00617"/>
    </source>
</evidence>